<dbReference type="NCBIfam" id="NF043033">
    <property type="entry name" value="OxoTetrIsom"/>
    <property type="match status" value="1"/>
</dbReference>
<organism evidence="4 5">
    <name type="scientific">Billgrantia campisalis</name>
    <dbReference type="NCBI Taxonomy" id="74661"/>
    <lineage>
        <taxon>Bacteria</taxon>
        <taxon>Pseudomonadati</taxon>
        <taxon>Pseudomonadota</taxon>
        <taxon>Gammaproteobacteria</taxon>
        <taxon>Oceanospirillales</taxon>
        <taxon>Halomonadaceae</taxon>
        <taxon>Billgrantia</taxon>
    </lineage>
</organism>
<dbReference type="InterPro" id="IPR050417">
    <property type="entry name" value="Sugar_Epim/Isomerase"/>
</dbReference>
<keyword evidence="5" id="KW-1185">Reference proteome</keyword>
<dbReference type="EC" id="5.3.1.22" evidence="4"/>
<dbReference type="NCBIfam" id="TIGR03234">
    <property type="entry name" value="OH-pyruv-isom"/>
    <property type="match status" value="1"/>
</dbReference>
<dbReference type="InterPro" id="IPR013022">
    <property type="entry name" value="Xyl_isomerase-like_TIM-brl"/>
</dbReference>
<dbReference type="PANTHER" id="PTHR43489:SF13">
    <property type="entry name" value="HYDROXYPYRUVATE ISOMERASE"/>
    <property type="match status" value="1"/>
</dbReference>
<dbReference type="InterPro" id="IPR036237">
    <property type="entry name" value="Xyl_isomerase-like_sf"/>
</dbReference>
<reference evidence="4 5" key="1">
    <citation type="submission" date="2020-05" db="EMBL/GenBank/DDBJ databases">
        <title>Comparative genomic analysis of denitrifying bacteria from Halomonas genus.</title>
        <authorList>
            <person name="Wang L."/>
            <person name="Shao Z."/>
        </authorList>
    </citation>
    <scope>NUCLEOTIDE SEQUENCE [LARGE SCALE GENOMIC DNA]</scope>
    <source>
        <strain evidence="4 5">A4</strain>
    </source>
</reference>
<gene>
    <name evidence="4" type="primary">hyi</name>
    <name evidence="4" type="ORF">HOP52_15575</name>
</gene>
<evidence type="ECO:0000313" key="5">
    <source>
        <dbReference type="Proteomes" id="UP000814385"/>
    </source>
</evidence>
<comment type="caution">
    <text evidence="4">The sequence shown here is derived from an EMBL/GenBank/DDBJ whole genome shotgun (WGS) entry which is preliminary data.</text>
</comment>
<dbReference type="InterPro" id="IPR017643">
    <property type="entry name" value="Hydroxypyruvate_isomerase"/>
</dbReference>
<evidence type="ECO:0000259" key="3">
    <source>
        <dbReference type="Pfam" id="PF01261"/>
    </source>
</evidence>
<keyword evidence="1 2" id="KW-0413">Isomerase</keyword>
<dbReference type="Proteomes" id="UP000814385">
    <property type="component" value="Unassembled WGS sequence"/>
</dbReference>
<evidence type="ECO:0000256" key="2">
    <source>
        <dbReference type="PIRNR" id="PIRNR006241"/>
    </source>
</evidence>
<comment type="similarity">
    <text evidence="2">Belongs to the hyi family.</text>
</comment>
<feature type="domain" description="Xylose isomerase-like TIM barrel" evidence="3">
    <location>
        <begin position="21"/>
        <end position="256"/>
    </location>
</feature>
<name>A0ABS9PBP0_9GAMM</name>
<dbReference type="SUPFAM" id="SSF51658">
    <property type="entry name" value="Xylose isomerase-like"/>
    <property type="match status" value="1"/>
</dbReference>
<dbReference type="InterPro" id="IPR026040">
    <property type="entry name" value="HyI-like"/>
</dbReference>
<dbReference type="InterPro" id="IPR053398">
    <property type="entry name" value="HPT_OtnI_isomerases"/>
</dbReference>
<proteinExistence type="inferred from homology"/>
<dbReference type="Pfam" id="PF01261">
    <property type="entry name" value="AP_endonuc_2"/>
    <property type="match status" value="1"/>
</dbReference>
<dbReference type="PANTHER" id="PTHR43489">
    <property type="entry name" value="ISOMERASE"/>
    <property type="match status" value="1"/>
</dbReference>
<evidence type="ECO:0000313" key="4">
    <source>
        <dbReference type="EMBL" id="MCG6659178.1"/>
    </source>
</evidence>
<dbReference type="GO" id="GO:0008903">
    <property type="term" value="F:hydroxypyruvate isomerase activity"/>
    <property type="evidence" value="ECO:0007669"/>
    <property type="project" value="UniProtKB-EC"/>
</dbReference>
<dbReference type="EMBL" id="JABFUC010000013">
    <property type="protein sequence ID" value="MCG6659178.1"/>
    <property type="molecule type" value="Genomic_DNA"/>
</dbReference>
<dbReference type="Gene3D" id="3.20.20.150">
    <property type="entry name" value="Divalent-metal-dependent TIM barrel enzymes"/>
    <property type="match status" value="1"/>
</dbReference>
<evidence type="ECO:0000256" key="1">
    <source>
        <dbReference type="ARBA" id="ARBA00023235"/>
    </source>
</evidence>
<dbReference type="RefSeq" id="WP_238978322.1">
    <property type="nucleotide sequence ID" value="NZ_JABFUC010000013.1"/>
</dbReference>
<sequence length="258" mass="28736">MPKFAANLSMLFTEEDFLDRFAAAAKAGFQGVEYLFPYDFSADEIKQRLDANGLTQVLFNLPAGDWGAGERGIACHPDRVEEFRAGVDKAIEYAKVLGNTQVNCLAGIQPDGVSSEQARQTLVENLRFAADKLEAAGIRLIAEPINTRDIPGFFLNRTEQALEIFDEVGSRNLQLQYDIYHMQIMEGDLAPTIEKHLGRIAHVQLADNPGRHEPGTGEINYPFLFAHLDRLGYDGWIGCEYKPKTTTVEGLGWLDSVR</sequence>
<protein>
    <submittedName>
        <fullName evidence="4">Hydroxypyruvate isomerase</fullName>
        <ecNumber evidence="4">5.3.1.22</ecNumber>
    </submittedName>
</protein>
<dbReference type="PIRSF" id="PIRSF006241">
    <property type="entry name" value="HyI"/>
    <property type="match status" value="1"/>
</dbReference>
<accession>A0ABS9PBP0</accession>